<keyword evidence="1" id="KW-0560">Oxidoreductase</keyword>
<dbReference type="PANTHER" id="PTHR20883">
    <property type="entry name" value="PHYTANOYL-COA DIOXYGENASE DOMAIN CONTAINING 1"/>
    <property type="match status" value="1"/>
</dbReference>
<dbReference type="Pfam" id="PF05721">
    <property type="entry name" value="PhyH"/>
    <property type="match status" value="1"/>
</dbReference>
<dbReference type="GO" id="GO:0005506">
    <property type="term" value="F:iron ion binding"/>
    <property type="evidence" value="ECO:0007669"/>
    <property type="project" value="UniProtKB-ARBA"/>
</dbReference>
<organism evidence="1 2">
    <name type="scientific">Mucilaginibacter frigoritolerans</name>
    <dbReference type="NCBI Taxonomy" id="652788"/>
    <lineage>
        <taxon>Bacteria</taxon>
        <taxon>Pseudomonadati</taxon>
        <taxon>Bacteroidota</taxon>
        <taxon>Sphingobacteriia</taxon>
        <taxon>Sphingobacteriales</taxon>
        <taxon>Sphingobacteriaceae</taxon>
        <taxon>Mucilaginibacter</taxon>
    </lineage>
</organism>
<proteinExistence type="predicted"/>
<dbReference type="EMBL" id="VLLI01000017">
    <property type="protein sequence ID" value="TWI95063.1"/>
    <property type="molecule type" value="Genomic_DNA"/>
</dbReference>
<keyword evidence="1" id="KW-0223">Dioxygenase</keyword>
<evidence type="ECO:0000313" key="2">
    <source>
        <dbReference type="Proteomes" id="UP000317010"/>
    </source>
</evidence>
<gene>
    <name evidence="1" type="ORF">JN11_04492</name>
</gene>
<dbReference type="SUPFAM" id="SSF51197">
    <property type="entry name" value="Clavaminate synthase-like"/>
    <property type="match status" value="1"/>
</dbReference>
<dbReference type="GO" id="GO:0016706">
    <property type="term" value="F:2-oxoglutarate-dependent dioxygenase activity"/>
    <property type="evidence" value="ECO:0007669"/>
    <property type="project" value="UniProtKB-ARBA"/>
</dbReference>
<accession>A0A562TNR3</accession>
<name>A0A562TNR3_9SPHI</name>
<comment type="caution">
    <text evidence="1">The sequence shown here is derived from an EMBL/GenBank/DDBJ whole genome shotgun (WGS) entry which is preliminary data.</text>
</comment>
<reference evidence="1 2" key="1">
    <citation type="submission" date="2019-07" db="EMBL/GenBank/DDBJ databases">
        <title>Genomic Encyclopedia of Archaeal and Bacterial Type Strains, Phase II (KMG-II): from individual species to whole genera.</title>
        <authorList>
            <person name="Goeker M."/>
        </authorList>
    </citation>
    <scope>NUCLEOTIDE SEQUENCE [LARGE SCALE GENOMIC DNA]</scope>
    <source>
        <strain evidence="1 2">ATCC BAA-1854</strain>
    </source>
</reference>
<evidence type="ECO:0000313" key="1">
    <source>
        <dbReference type="EMBL" id="TWI95063.1"/>
    </source>
</evidence>
<dbReference type="InterPro" id="IPR008775">
    <property type="entry name" value="Phytyl_CoA_dOase-like"/>
</dbReference>
<protein>
    <submittedName>
        <fullName evidence="1">Phytanoyl-CoA dioxygenase PhyH</fullName>
    </submittedName>
</protein>
<dbReference type="Gene3D" id="2.60.120.620">
    <property type="entry name" value="q2cbj1_9rhob like domain"/>
    <property type="match status" value="1"/>
</dbReference>
<sequence>MSIPTCNLPWTESPFFERELAAANLSPEDKTFVKFYADNGYVIFDPKIDDESIEAIKSELAAAHEKYAAKNKKIHFSPHRIQDAWLFNENVKKIVLAPTVLDKLKLLYRRRPIPFQTLNFDRGTQQCTHSDMIHFSSIPERFMCGVWVALEDVTDENGPLHYYPGSHKLPFYEMSDMGVKASDSLKMKNGYMDYTDYYEKFIQDVVDSLGLEKKKLLIKKGQALIWSANLLHGGDTITRENSTRHSQVSHYYFEDCTYYTPLFTDMLLKKIFLRKIIDISTGELVPNKYFGEEVTGSTLSTIKGKVAKLMPKKMLSLYKAFRER</sequence>
<dbReference type="AlphaFoldDB" id="A0A562TNR3"/>
<dbReference type="PANTHER" id="PTHR20883:SF46">
    <property type="entry name" value="PHYTANOYL-COA HYDROXYLASE"/>
    <property type="match status" value="1"/>
</dbReference>
<dbReference type="RefSeq" id="WP_144916211.1">
    <property type="nucleotide sequence ID" value="NZ_VLLI01000017.1"/>
</dbReference>
<dbReference type="OrthoDB" id="9814777at2"/>
<keyword evidence="2" id="KW-1185">Reference proteome</keyword>
<dbReference type="Proteomes" id="UP000317010">
    <property type="component" value="Unassembled WGS sequence"/>
</dbReference>